<dbReference type="HOGENOM" id="CLU_1756685_0_0_0"/>
<accession>D7BG36</accession>
<sequence>MGVLWGLAFAQGFGFVYYMGFTWTPPTDLTVVQQGYPDTVVRGAEFSGRDFTYPWYYGVRLWYGEAAGLRYELELIHHKLYFEGAAENAGILNRFTSTDGFNYLLFNLAYPLINSSLRVVGRVGAGVMLPHPETEVRGEIPSRGVEIR</sequence>
<gene>
    <name evidence="1" type="ordered locus">Mesil_0009</name>
</gene>
<dbReference type="STRING" id="526227.Mesil_0009"/>
<dbReference type="Proteomes" id="UP000001916">
    <property type="component" value="Chromosome"/>
</dbReference>
<proteinExistence type="predicted"/>
<organism evidence="1 2">
    <name type="scientific">Allomeiothermus silvanus (strain ATCC 700542 / DSM 9946 / NBRC 106475 / NCIMB 13440 / VI-R2)</name>
    <name type="common">Thermus silvanus</name>
    <dbReference type="NCBI Taxonomy" id="526227"/>
    <lineage>
        <taxon>Bacteria</taxon>
        <taxon>Thermotogati</taxon>
        <taxon>Deinococcota</taxon>
        <taxon>Deinococci</taxon>
        <taxon>Thermales</taxon>
        <taxon>Thermaceae</taxon>
        <taxon>Allomeiothermus</taxon>
    </lineage>
</organism>
<reference evidence="1 2" key="1">
    <citation type="journal article" date="2010" name="Stand. Genomic Sci.">
        <title>Complete genome sequence of Meiothermus silvanus type strain (VI-R2).</title>
        <authorList>
            <person name="Sikorski J."/>
            <person name="Tindall B.J."/>
            <person name="Lowry S."/>
            <person name="Lucas S."/>
            <person name="Nolan M."/>
            <person name="Copeland A."/>
            <person name="Glavina Del Rio T."/>
            <person name="Tice H."/>
            <person name="Cheng J.F."/>
            <person name="Han C."/>
            <person name="Pitluck S."/>
            <person name="Liolios K."/>
            <person name="Ivanova N."/>
            <person name="Mavromatis K."/>
            <person name="Mikhailova N."/>
            <person name="Pati A."/>
            <person name="Goodwin L."/>
            <person name="Chen A."/>
            <person name="Palaniappan K."/>
            <person name="Land M."/>
            <person name="Hauser L."/>
            <person name="Chang Y.J."/>
            <person name="Jeffries C.D."/>
            <person name="Rohde M."/>
            <person name="Goker M."/>
            <person name="Woyke T."/>
            <person name="Bristow J."/>
            <person name="Eisen J.A."/>
            <person name="Markowitz V."/>
            <person name="Hugenholtz P."/>
            <person name="Kyrpides N.C."/>
            <person name="Klenk H.P."/>
            <person name="Lapidus A."/>
        </authorList>
    </citation>
    <scope>NUCLEOTIDE SEQUENCE [LARGE SCALE GENOMIC DNA]</scope>
    <source>
        <strain evidence="2">ATCC 700542 / DSM 9946 / VI-R2</strain>
    </source>
</reference>
<name>D7BG36_ALLS1</name>
<protein>
    <submittedName>
        <fullName evidence="1">Uncharacterized protein</fullName>
    </submittedName>
</protein>
<dbReference type="AlphaFoldDB" id="D7BG36"/>
<dbReference type="KEGG" id="msv:Mesil_0009"/>
<evidence type="ECO:0000313" key="2">
    <source>
        <dbReference type="Proteomes" id="UP000001916"/>
    </source>
</evidence>
<evidence type="ECO:0000313" key="1">
    <source>
        <dbReference type="EMBL" id="ADH61957.1"/>
    </source>
</evidence>
<keyword evidence="2" id="KW-1185">Reference proteome</keyword>
<dbReference type="EMBL" id="CP002042">
    <property type="protein sequence ID" value="ADH61957.1"/>
    <property type="molecule type" value="Genomic_DNA"/>
</dbReference>